<dbReference type="Proteomes" id="UP000221024">
    <property type="component" value="Unassembled WGS sequence"/>
</dbReference>
<evidence type="ECO:0000313" key="3">
    <source>
        <dbReference type="EMBL" id="PEN07023.1"/>
    </source>
</evidence>
<protein>
    <submittedName>
        <fullName evidence="3">Peptidase M16</fullName>
    </submittedName>
</protein>
<dbReference type="SUPFAM" id="SSF63411">
    <property type="entry name" value="LuxS/MPP-like metallohydrolase"/>
    <property type="match status" value="2"/>
</dbReference>
<feature type="domain" description="Peptidase M16 C-terminal" evidence="2">
    <location>
        <begin position="177"/>
        <end position="353"/>
    </location>
</feature>
<accession>A0A2H3NXQ7</accession>
<dbReference type="InterPro" id="IPR007863">
    <property type="entry name" value="Peptidase_M16_C"/>
</dbReference>
<evidence type="ECO:0000259" key="1">
    <source>
        <dbReference type="Pfam" id="PF00675"/>
    </source>
</evidence>
<proteinExistence type="predicted"/>
<gene>
    <name evidence="3" type="ORF">CRI93_07745</name>
</gene>
<dbReference type="Pfam" id="PF05193">
    <property type="entry name" value="Peptidase_M16_C"/>
    <property type="match status" value="1"/>
</dbReference>
<dbReference type="RefSeq" id="WP_098062052.1">
    <property type="nucleotide sequence ID" value="NZ_PDEP01000006.1"/>
</dbReference>
<dbReference type="InterPro" id="IPR011249">
    <property type="entry name" value="Metalloenz_LuxS/M16"/>
</dbReference>
<dbReference type="GO" id="GO:0046872">
    <property type="term" value="F:metal ion binding"/>
    <property type="evidence" value="ECO:0007669"/>
    <property type="project" value="InterPro"/>
</dbReference>
<dbReference type="InterPro" id="IPR050361">
    <property type="entry name" value="MPP/UQCRC_Complex"/>
</dbReference>
<organism evidence="3 4">
    <name type="scientific">Longimonas halophila</name>
    <dbReference type="NCBI Taxonomy" id="1469170"/>
    <lineage>
        <taxon>Bacteria</taxon>
        <taxon>Pseudomonadati</taxon>
        <taxon>Rhodothermota</taxon>
        <taxon>Rhodothermia</taxon>
        <taxon>Rhodothermales</taxon>
        <taxon>Salisaetaceae</taxon>
        <taxon>Longimonas</taxon>
    </lineage>
</organism>
<dbReference type="EMBL" id="PDEP01000006">
    <property type="protein sequence ID" value="PEN07023.1"/>
    <property type="molecule type" value="Genomic_DNA"/>
</dbReference>
<dbReference type="InterPro" id="IPR011765">
    <property type="entry name" value="Pept_M16_N"/>
</dbReference>
<dbReference type="AlphaFoldDB" id="A0A2H3NXQ7"/>
<dbReference type="Pfam" id="PF00675">
    <property type="entry name" value="Peptidase_M16"/>
    <property type="match status" value="1"/>
</dbReference>
<name>A0A2H3NXQ7_9BACT</name>
<dbReference type="OrthoDB" id="9811314at2"/>
<feature type="domain" description="Peptidase M16 N-terminal" evidence="1">
    <location>
        <begin position="58"/>
        <end position="155"/>
    </location>
</feature>
<keyword evidence="4" id="KW-1185">Reference proteome</keyword>
<comment type="caution">
    <text evidence="3">The sequence shown here is derived from an EMBL/GenBank/DDBJ whole genome shotgun (WGS) entry which is preliminary data.</text>
</comment>
<sequence>MDRSALSYADRVHDRPVGPCRLLTLQMPVDGFVSWRGSFRTHPDLGAHDDLVQRLMVAMLDKGTATHDRFELAALLEECGAQLSLSSDGLYVDVSGQSLTGDLPTVLDVCADMVQTPSFPESEYPKVQAQTLADVQRSMQDTAPHASRALMQRLFSVDHPNYSRPFEDELERLQQTTRAEVQTYHHEHVTPHAFTLVVAGDLEHDAVETAVRGAFASWDGTAPAPTHATRATACAPGTATVPMADRDNIDVRMGHALTLRRDDDAYLPLYLGNYILGGNFSARLMNTVRDEMGLTYGIRSGLSGISTEYDGSWTIGVTLSTEALQQGLDATRQVVRDFVEGGVTEDELDAKKTTITGSYKVGLATTKSVAQSLLTNAERGFPVSYLDEFPERIQAVTLEEVNDAIQTHFDPDALHTAMAGSVPASVDEAAA</sequence>
<reference evidence="3 4" key="1">
    <citation type="submission" date="2017-10" db="EMBL/GenBank/DDBJ databases">
        <title>Draft genome of Longimonas halophila.</title>
        <authorList>
            <person name="Goh K.M."/>
            <person name="Shamsir M.S."/>
            <person name="Lim S.W."/>
        </authorList>
    </citation>
    <scope>NUCLEOTIDE SEQUENCE [LARGE SCALE GENOMIC DNA]</scope>
    <source>
        <strain evidence="3 4">KCTC 42399</strain>
    </source>
</reference>
<dbReference type="PANTHER" id="PTHR11851:SF224">
    <property type="entry name" value="PROCESSING PROTEASE"/>
    <property type="match status" value="1"/>
</dbReference>
<evidence type="ECO:0000313" key="4">
    <source>
        <dbReference type="Proteomes" id="UP000221024"/>
    </source>
</evidence>
<evidence type="ECO:0000259" key="2">
    <source>
        <dbReference type="Pfam" id="PF05193"/>
    </source>
</evidence>
<dbReference type="PANTHER" id="PTHR11851">
    <property type="entry name" value="METALLOPROTEASE"/>
    <property type="match status" value="1"/>
</dbReference>
<dbReference type="Gene3D" id="3.30.830.10">
    <property type="entry name" value="Metalloenzyme, LuxS/M16 peptidase-like"/>
    <property type="match status" value="2"/>
</dbReference>